<dbReference type="RefSeq" id="WP_348758674.1">
    <property type="nucleotide sequence ID" value="NZ_OZ026884.1"/>
</dbReference>
<sequence length="230" mass="24932">MTPPRRPLLPPFQAALLDLDGLVLDSEASYRHAWQAAAREAGATLPEAFCRGLFGQHADAVAAALREALGPSFDQDRFCRAAERHWRRHLAQHGLAPMPGLDRLLAACRRHAIPYALATNSDAPYARECLELAGLAGEFPVMVTRDQVRHGKPAPDLFLEAARRLGIPPALCLGLEDSAPGLEAARAAGTIVVLVQRRGALRRRLRPLAQFACASLNEVAAWLEASAAFR</sequence>
<accession>A0ABM9NEQ9</accession>
<dbReference type="SUPFAM" id="SSF56784">
    <property type="entry name" value="HAD-like"/>
    <property type="match status" value="1"/>
</dbReference>
<dbReference type="InterPro" id="IPR036412">
    <property type="entry name" value="HAD-like_sf"/>
</dbReference>
<protein>
    <submittedName>
        <fullName evidence="1">Fructose-1-phosphate phosphatase YqaB</fullName>
        <ecNumber evidence="1">3.1.3.-</ecNumber>
    </submittedName>
</protein>
<dbReference type="InterPro" id="IPR006439">
    <property type="entry name" value="HAD-SF_hydro_IA"/>
</dbReference>
<dbReference type="Proteomes" id="UP001497493">
    <property type="component" value="Chromosome"/>
</dbReference>
<organism evidence="1 2">
    <name type="scientific">Candidatus Methylocalor cossyra</name>
    <dbReference type="NCBI Taxonomy" id="3108543"/>
    <lineage>
        <taxon>Bacteria</taxon>
        <taxon>Pseudomonadati</taxon>
        <taxon>Pseudomonadota</taxon>
        <taxon>Gammaproteobacteria</taxon>
        <taxon>Methylococcales</taxon>
        <taxon>Methylococcaceae</taxon>
        <taxon>Candidatus Methylocalor</taxon>
    </lineage>
</organism>
<dbReference type="EMBL" id="OZ026884">
    <property type="protein sequence ID" value="CAL1239084.1"/>
    <property type="molecule type" value="Genomic_DNA"/>
</dbReference>
<dbReference type="CDD" id="cd07505">
    <property type="entry name" value="HAD_BPGM-like"/>
    <property type="match status" value="1"/>
</dbReference>
<keyword evidence="1" id="KW-0378">Hydrolase</keyword>
<dbReference type="GO" id="GO:0016787">
    <property type="term" value="F:hydrolase activity"/>
    <property type="evidence" value="ECO:0007669"/>
    <property type="project" value="UniProtKB-KW"/>
</dbReference>
<dbReference type="PANTHER" id="PTHR18901">
    <property type="entry name" value="2-DEOXYGLUCOSE-6-PHOSPHATE PHOSPHATASE 2"/>
    <property type="match status" value="1"/>
</dbReference>
<dbReference type="EC" id="3.1.3.-" evidence="1"/>
<evidence type="ECO:0000313" key="1">
    <source>
        <dbReference type="EMBL" id="CAL1239084.1"/>
    </source>
</evidence>
<dbReference type="NCBIfam" id="TIGR01509">
    <property type="entry name" value="HAD-SF-IA-v3"/>
    <property type="match status" value="1"/>
</dbReference>
<dbReference type="Gene3D" id="3.40.50.1000">
    <property type="entry name" value="HAD superfamily/HAD-like"/>
    <property type="match status" value="1"/>
</dbReference>
<reference evidence="1 2" key="1">
    <citation type="submission" date="2024-04" db="EMBL/GenBank/DDBJ databases">
        <authorList>
            <person name="Cremers G."/>
        </authorList>
    </citation>
    <scope>NUCLEOTIDE SEQUENCE [LARGE SCALE GENOMIC DNA]</scope>
    <source>
        <strain evidence="1">MeCH1-AG</strain>
    </source>
</reference>
<dbReference type="Pfam" id="PF00702">
    <property type="entry name" value="Hydrolase"/>
    <property type="match status" value="1"/>
</dbReference>
<keyword evidence="2" id="KW-1185">Reference proteome</keyword>
<dbReference type="InterPro" id="IPR023198">
    <property type="entry name" value="PGP-like_dom2"/>
</dbReference>
<dbReference type="PANTHER" id="PTHR18901:SF38">
    <property type="entry name" value="PSEUDOURIDINE-5'-PHOSPHATASE"/>
    <property type="match status" value="1"/>
</dbReference>
<name>A0ABM9NEQ9_9GAMM</name>
<dbReference type="SFLD" id="SFLDG01129">
    <property type="entry name" value="C1.5:_HAD__Beta-PGM__Phosphata"/>
    <property type="match status" value="1"/>
</dbReference>
<gene>
    <name evidence="1" type="ORF">MECH1_V1_0308</name>
</gene>
<dbReference type="SFLD" id="SFLDS00003">
    <property type="entry name" value="Haloacid_Dehalogenase"/>
    <property type="match status" value="1"/>
</dbReference>
<dbReference type="PRINTS" id="PR00413">
    <property type="entry name" value="HADHALOGNASE"/>
</dbReference>
<dbReference type="Gene3D" id="1.10.150.240">
    <property type="entry name" value="Putative phosphatase, domain 2"/>
    <property type="match status" value="1"/>
</dbReference>
<dbReference type="InterPro" id="IPR023214">
    <property type="entry name" value="HAD_sf"/>
</dbReference>
<proteinExistence type="predicted"/>
<evidence type="ECO:0000313" key="2">
    <source>
        <dbReference type="Proteomes" id="UP001497493"/>
    </source>
</evidence>